<organism evidence="1 2">
    <name type="scientific">Pseudorhodoplanes sinuspersici</name>
    <dbReference type="NCBI Taxonomy" id="1235591"/>
    <lineage>
        <taxon>Bacteria</taxon>
        <taxon>Pseudomonadati</taxon>
        <taxon>Pseudomonadota</taxon>
        <taxon>Alphaproteobacteria</taxon>
        <taxon>Hyphomicrobiales</taxon>
        <taxon>Pseudorhodoplanes</taxon>
    </lineage>
</organism>
<dbReference type="KEGG" id="psin:CAK95_25755"/>
<proteinExistence type="predicted"/>
<keyword evidence="2" id="KW-1185">Reference proteome</keyword>
<reference evidence="1 2" key="1">
    <citation type="submission" date="2017-05" db="EMBL/GenBank/DDBJ databases">
        <title>Full genome sequence of Pseudorhodoplanes sinuspersici.</title>
        <authorList>
            <person name="Dastgheib S.M.M."/>
            <person name="Shavandi M."/>
            <person name="Tirandaz H."/>
        </authorList>
    </citation>
    <scope>NUCLEOTIDE SEQUENCE [LARGE SCALE GENOMIC DNA]</scope>
    <source>
        <strain evidence="1 2">RIPI110</strain>
    </source>
</reference>
<dbReference type="EMBL" id="CP021112">
    <property type="protein sequence ID" value="ARQ02123.1"/>
    <property type="molecule type" value="Genomic_DNA"/>
</dbReference>
<dbReference type="RefSeq" id="WP_086090533.1">
    <property type="nucleotide sequence ID" value="NZ_CP021112.1"/>
</dbReference>
<evidence type="ECO:0000313" key="2">
    <source>
        <dbReference type="Proteomes" id="UP000194137"/>
    </source>
</evidence>
<evidence type="ECO:0000313" key="1">
    <source>
        <dbReference type="EMBL" id="ARQ02123.1"/>
    </source>
</evidence>
<accession>A0A1W6ZXT8</accession>
<gene>
    <name evidence="1" type="ORF">CAK95_25755</name>
</gene>
<dbReference type="Proteomes" id="UP000194137">
    <property type="component" value="Chromosome"/>
</dbReference>
<sequence length="101" mass="11087">MKPFIAIAVAGAFAVAGLSAISAPAHATQKAQETDFSSASKRSKHVRYYNGYRYGRGYGPVYRRSYAADPSFSPSGRRYRPSVYSPCTIDLGYGRFTSCDR</sequence>
<protein>
    <submittedName>
        <fullName evidence="1">Uncharacterized protein</fullName>
    </submittedName>
</protein>
<name>A0A1W6ZXT8_9HYPH</name>
<dbReference type="AlphaFoldDB" id="A0A1W6ZXT8"/>